<gene>
    <name evidence="2" type="ORF">C8F04DRAFT_463362</name>
</gene>
<evidence type="ECO:0000256" key="1">
    <source>
        <dbReference type="SAM" id="SignalP"/>
    </source>
</evidence>
<protein>
    <recommendedName>
        <fullName evidence="4">Secreted protein</fullName>
    </recommendedName>
</protein>
<evidence type="ECO:0008006" key="4">
    <source>
        <dbReference type="Google" id="ProtNLM"/>
    </source>
</evidence>
<keyword evidence="1" id="KW-0732">Signal</keyword>
<organism evidence="2 3">
    <name type="scientific">Mycena alexandri</name>
    <dbReference type="NCBI Taxonomy" id="1745969"/>
    <lineage>
        <taxon>Eukaryota</taxon>
        <taxon>Fungi</taxon>
        <taxon>Dikarya</taxon>
        <taxon>Basidiomycota</taxon>
        <taxon>Agaricomycotina</taxon>
        <taxon>Agaricomycetes</taxon>
        <taxon>Agaricomycetidae</taxon>
        <taxon>Agaricales</taxon>
        <taxon>Marasmiineae</taxon>
        <taxon>Mycenaceae</taxon>
        <taxon>Mycena</taxon>
    </lineage>
</organism>
<feature type="chain" id="PRO_5042138943" description="Secreted protein" evidence="1">
    <location>
        <begin position="26"/>
        <end position="89"/>
    </location>
</feature>
<dbReference type="AlphaFoldDB" id="A0AAD6X2M5"/>
<evidence type="ECO:0000313" key="3">
    <source>
        <dbReference type="Proteomes" id="UP001218188"/>
    </source>
</evidence>
<keyword evidence="3" id="KW-1185">Reference proteome</keyword>
<evidence type="ECO:0000313" key="2">
    <source>
        <dbReference type="EMBL" id="KAJ7036683.1"/>
    </source>
</evidence>
<dbReference type="Proteomes" id="UP001218188">
    <property type="component" value="Unassembled WGS sequence"/>
</dbReference>
<dbReference type="EMBL" id="JARJCM010000041">
    <property type="protein sequence ID" value="KAJ7036683.1"/>
    <property type="molecule type" value="Genomic_DNA"/>
</dbReference>
<name>A0AAD6X2M5_9AGAR</name>
<comment type="caution">
    <text evidence="2">The sequence shown here is derived from an EMBL/GenBank/DDBJ whole genome shotgun (WGS) entry which is preliminary data.</text>
</comment>
<accession>A0AAD6X2M5</accession>
<sequence length="89" mass="9523">MVFSVCWCQEILLPLICCSLAEVEARHGLGTPGTTVSCPRKPTDGALAVRSLRTEFNMCFGRGGCAGRGSRVSHQAECGLGQLVCDRNH</sequence>
<proteinExistence type="predicted"/>
<reference evidence="2" key="1">
    <citation type="submission" date="2023-03" db="EMBL/GenBank/DDBJ databases">
        <title>Massive genome expansion in bonnet fungi (Mycena s.s.) driven by repeated elements and novel gene families across ecological guilds.</title>
        <authorList>
            <consortium name="Lawrence Berkeley National Laboratory"/>
            <person name="Harder C.B."/>
            <person name="Miyauchi S."/>
            <person name="Viragh M."/>
            <person name="Kuo A."/>
            <person name="Thoen E."/>
            <person name="Andreopoulos B."/>
            <person name="Lu D."/>
            <person name="Skrede I."/>
            <person name="Drula E."/>
            <person name="Henrissat B."/>
            <person name="Morin E."/>
            <person name="Kohler A."/>
            <person name="Barry K."/>
            <person name="LaButti K."/>
            <person name="Morin E."/>
            <person name="Salamov A."/>
            <person name="Lipzen A."/>
            <person name="Mereny Z."/>
            <person name="Hegedus B."/>
            <person name="Baldrian P."/>
            <person name="Stursova M."/>
            <person name="Weitz H."/>
            <person name="Taylor A."/>
            <person name="Grigoriev I.V."/>
            <person name="Nagy L.G."/>
            <person name="Martin F."/>
            <person name="Kauserud H."/>
        </authorList>
    </citation>
    <scope>NUCLEOTIDE SEQUENCE</scope>
    <source>
        <strain evidence="2">CBHHK200</strain>
    </source>
</reference>
<feature type="signal peptide" evidence="1">
    <location>
        <begin position="1"/>
        <end position="25"/>
    </location>
</feature>